<comment type="caution">
    <text evidence="1">The sequence shown here is derived from an EMBL/GenBank/DDBJ whole genome shotgun (WGS) entry which is preliminary data.</text>
</comment>
<organism evidence="1 2">
    <name type="scientific">Vanilla planifolia</name>
    <name type="common">Vanilla</name>
    <dbReference type="NCBI Taxonomy" id="51239"/>
    <lineage>
        <taxon>Eukaryota</taxon>
        <taxon>Viridiplantae</taxon>
        <taxon>Streptophyta</taxon>
        <taxon>Embryophyta</taxon>
        <taxon>Tracheophyta</taxon>
        <taxon>Spermatophyta</taxon>
        <taxon>Magnoliopsida</taxon>
        <taxon>Liliopsida</taxon>
        <taxon>Asparagales</taxon>
        <taxon>Orchidaceae</taxon>
        <taxon>Vanilloideae</taxon>
        <taxon>Vanilleae</taxon>
        <taxon>Vanilla</taxon>
    </lineage>
</organism>
<evidence type="ECO:0000313" key="2">
    <source>
        <dbReference type="Proteomes" id="UP000639772"/>
    </source>
</evidence>
<proteinExistence type="predicted"/>
<sequence>MVSSEVTKAVRGRRHDRIRKAHTELVKQQKLELQHHVLQQGEGTALFDLKQEAKHEREAEEL</sequence>
<dbReference type="EMBL" id="JADCNM010000005">
    <property type="protein sequence ID" value="KAG0482526.1"/>
    <property type="molecule type" value="Genomic_DNA"/>
</dbReference>
<name>A0A835QZ78_VANPL</name>
<gene>
    <name evidence="1" type="ORF">HPP92_010610</name>
</gene>
<dbReference type="Proteomes" id="UP000639772">
    <property type="component" value="Unassembled WGS sequence"/>
</dbReference>
<reference evidence="1 2" key="1">
    <citation type="journal article" date="2020" name="Nat. Food">
        <title>A phased Vanilla planifolia genome enables genetic improvement of flavour and production.</title>
        <authorList>
            <person name="Hasing T."/>
            <person name="Tang H."/>
            <person name="Brym M."/>
            <person name="Khazi F."/>
            <person name="Huang T."/>
            <person name="Chambers A.H."/>
        </authorList>
    </citation>
    <scope>NUCLEOTIDE SEQUENCE [LARGE SCALE GENOMIC DNA]</scope>
    <source>
        <tissue evidence="1">Leaf</tissue>
    </source>
</reference>
<evidence type="ECO:0000313" key="1">
    <source>
        <dbReference type="EMBL" id="KAG0482526.1"/>
    </source>
</evidence>
<protein>
    <submittedName>
        <fullName evidence="1">Uncharacterized protein</fullName>
    </submittedName>
</protein>
<accession>A0A835QZ78</accession>
<dbReference type="AlphaFoldDB" id="A0A835QZ78"/>